<gene>
    <name evidence="10" type="ORF">EDD62_1573</name>
</gene>
<dbReference type="Pfam" id="PF00950">
    <property type="entry name" value="ABC-3"/>
    <property type="match status" value="1"/>
</dbReference>
<feature type="transmembrane region" description="Helical" evidence="9">
    <location>
        <begin position="56"/>
        <end position="76"/>
    </location>
</feature>
<feature type="transmembrane region" description="Helical" evidence="9">
    <location>
        <begin position="227"/>
        <end position="248"/>
    </location>
</feature>
<feature type="transmembrane region" description="Helical" evidence="9">
    <location>
        <begin position="83"/>
        <end position="102"/>
    </location>
</feature>
<evidence type="ECO:0000256" key="6">
    <source>
        <dbReference type="ARBA" id="ARBA00022989"/>
    </source>
</evidence>
<dbReference type="OrthoDB" id="9788905at2"/>
<evidence type="ECO:0000256" key="2">
    <source>
        <dbReference type="ARBA" id="ARBA00008034"/>
    </source>
</evidence>
<comment type="subcellular location">
    <subcellularLocation>
        <location evidence="1 8">Cell membrane</location>
        <topology evidence="1 8">Multi-pass membrane protein</topology>
    </subcellularLocation>
</comment>
<dbReference type="PANTHER" id="PTHR30477:SF8">
    <property type="entry name" value="METAL TRANSPORT SYSTEM MEMBRANE PROTEIN CT_070-RELATED"/>
    <property type="match status" value="1"/>
</dbReference>
<organism evidence="10 11">
    <name type="scientific">Abyssicoccus albus</name>
    <dbReference type="NCBI Taxonomy" id="1817405"/>
    <lineage>
        <taxon>Bacteria</taxon>
        <taxon>Bacillati</taxon>
        <taxon>Bacillota</taxon>
        <taxon>Bacilli</taxon>
        <taxon>Bacillales</taxon>
        <taxon>Abyssicoccaceae</taxon>
    </lineage>
</organism>
<feature type="transmembrane region" description="Helical" evidence="9">
    <location>
        <begin position="254"/>
        <end position="273"/>
    </location>
</feature>
<accession>A0A3N5BAJ8</accession>
<name>A0A3N5BAJ8_9BACL</name>
<evidence type="ECO:0000256" key="9">
    <source>
        <dbReference type="SAM" id="Phobius"/>
    </source>
</evidence>
<evidence type="ECO:0000313" key="11">
    <source>
        <dbReference type="Proteomes" id="UP000277108"/>
    </source>
</evidence>
<evidence type="ECO:0000313" key="10">
    <source>
        <dbReference type="EMBL" id="RPF54796.1"/>
    </source>
</evidence>
<dbReference type="RefSeq" id="WP_123808367.1">
    <property type="nucleotide sequence ID" value="NZ_RKRK01000005.1"/>
</dbReference>
<evidence type="ECO:0000256" key="5">
    <source>
        <dbReference type="ARBA" id="ARBA00022692"/>
    </source>
</evidence>
<keyword evidence="6 9" id="KW-1133">Transmembrane helix</keyword>
<dbReference type="PANTHER" id="PTHR30477">
    <property type="entry name" value="ABC-TRANSPORTER METAL-BINDING PROTEIN"/>
    <property type="match status" value="1"/>
</dbReference>
<dbReference type="SUPFAM" id="SSF81345">
    <property type="entry name" value="ABC transporter involved in vitamin B12 uptake, BtuC"/>
    <property type="match status" value="1"/>
</dbReference>
<evidence type="ECO:0000256" key="1">
    <source>
        <dbReference type="ARBA" id="ARBA00004651"/>
    </source>
</evidence>
<evidence type="ECO:0000256" key="4">
    <source>
        <dbReference type="ARBA" id="ARBA00022475"/>
    </source>
</evidence>
<feature type="transmembrane region" description="Helical" evidence="9">
    <location>
        <begin position="136"/>
        <end position="158"/>
    </location>
</feature>
<sequence length="282" mass="30671">MIEVLMVLLVTALSTSLLGVFLVLKNSSMTTDAISHTILLGIVVAFFITQDLRSPLLIIGATVIGLVTVYLIEVVISTRLMKVDAAIGVVFTALFALAVILVSRYADDTHIDIDVVLMGQVLFAPLNRVDILGISLPYALVQLIITLIINLMFITIFYKELKLTSFDPVYATVAGFSTSLIYYILMSLVSVTAVTAFDAVGSILVISFFVAPAATSYLLVKRLSHMIFMSLGISAFNSIVGCLIGYYANLSISGSVATVSTMVFFFVFLTTYYDKTKKKSIF</sequence>
<keyword evidence="11" id="KW-1185">Reference proteome</keyword>
<dbReference type="AlphaFoldDB" id="A0A3N5BAJ8"/>
<evidence type="ECO:0000256" key="7">
    <source>
        <dbReference type="ARBA" id="ARBA00023136"/>
    </source>
</evidence>
<proteinExistence type="inferred from homology"/>
<dbReference type="GO" id="GO:0010043">
    <property type="term" value="P:response to zinc ion"/>
    <property type="evidence" value="ECO:0007669"/>
    <property type="project" value="TreeGrafter"/>
</dbReference>
<dbReference type="InterPro" id="IPR037294">
    <property type="entry name" value="ABC_BtuC-like"/>
</dbReference>
<keyword evidence="4" id="KW-1003">Cell membrane</keyword>
<reference evidence="10 11" key="1">
    <citation type="submission" date="2018-11" db="EMBL/GenBank/DDBJ databases">
        <title>Genomic Encyclopedia of Type Strains, Phase IV (KMG-IV): sequencing the most valuable type-strain genomes for metagenomic binning, comparative biology and taxonomic classification.</title>
        <authorList>
            <person name="Goeker M."/>
        </authorList>
    </citation>
    <scope>NUCLEOTIDE SEQUENCE [LARGE SCALE GENOMIC DNA]</scope>
    <source>
        <strain evidence="10 11">DSM 29158</strain>
    </source>
</reference>
<keyword evidence="3 8" id="KW-0813">Transport</keyword>
<feature type="transmembrane region" description="Helical" evidence="9">
    <location>
        <begin position="33"/>
        <end position="50"/>
    </location>
</feature>
<dbReference type="Gene3D" id="1.10.3470.10">
    <property type="entry name" value="ABC transporter involved in vitamin B12 uptake, BtuC"/>
    <property type="match status" value="1"/>
</dbReference>
<feature type="transmembrane region" description="Helical" evidence="9">
    <location>
        <begin position="6"/>
        <end position="24"/>
    </location>
</feature>
<feature type="transmembrane region" description="Helical" evidence="9">
    <location>
        <begin position="199"/>
        <end position="220"/>
    </location>
</feature>
<dbReference type="EMBL" id="RKRK01000005">
    <property type="protein sequence ID" value="RPF54796.1"/>
    <property type="molecule type" value="Genomic_DNA"/>
</dbReference>
<dbReference type="Proteomes" id="UP000277108">
    <property type="component" value="Unassembled WGS sequence"/>
</dbReference>
<comment type="similarity">
    <text evidence="2 8">Belongs to the ABC-3 integral membrane protein family.</text>
</comment>
<keyword evidence="7 9" id="KW-0472">Membrane</keyword>
<evidence type="ECO:0000256" key="3">
    <source>
        <dbReference type="ARBA" id="ARBA00022448"/>
    </source>
</evidence>
<dbReference type="InterPro" id="IPR001626">
    <property type="entry name" value="ABC_TroCD"/>
</dbReference>
<protein>
    <submittedName>
        <fullName evidence="10">Manganese/zinc/iron transport system permease protein</fullName>
    </submittedName>
</protein>
<dbReference type="GO" id="GO:0043190">
    <property type="term" value="C:ATP-binding cassette (ABC) transporter complex"/>
    <property type="evidence" value="ECO:0007669"/>
    <property type="project" value="InterPro"/>
</dbReference>
<evidence type="ECO:0000256" key="8">
    <source>
        <dbReference type="RuleBase" id="RU003943"/>
    </source>
</evidence>
<keyword evidence="5 8" id="KW-0812">Transmembrane</keyword>
<comment type="caution">
    <text evidence="10">The sequence shown here is derived from an EMBL/GenBank/DDBJ whole genome shotgun (WGS) entry which is preliminary data.</text>
</comment>
<dbReference type="GO" id="GO:0055085">
    <property type="term" value="P:transmembrane transport"/>
    <property type="evidence" value="ECO:0007669"/>
    <property type="project" value="InterPro"/>
</dbReference>
<feature type="transmembrane region" description="Helical" evidence="9">
    <location>
        <begin position="170"/>
        <end position="193"/>
    </location>
</feature>